<sequence length="176" mass="20049">MSNLFTALTSALFGRFAPQNDTPRRFRCSSNGATLQFYKAPFVHQSYDAEGNELFTGQSIDGKATYGFVTCRLACPLSDRMLAEQRLFLFMEHLHPHYGIECTTGLDTGLEHRACRDAVGMSEYWQDADGKDWKVMGWTDGTLVTVLYIRNISITDFRRQDAFFESFRFAPARKLA</sequence>
<evidence type="ECO:0000313" key="2">
    <source>
        <dbReference type="Proteomes" id="UP000295164"/>
    </source>
</evidence>
<name>A0A4V6P657_9BACT</name>
<dbReference type="OrthoDB" id="665243at2"/>
<dbReference type="RefSeq" id="WP_131853111.1">
    <property type="nucleotide sequence ID" value="NZ_SKFH01000030.1"/>
</dbReference>
<reference evidence="1 2" key="1">
    <citation type="submission" date="2019-03" db="EMBL/GenBank/DDBJ databases">
        <authorList>
            <person name="Kim M.K.M."/>
        </authorList>
    </citation>
    <scope>NUCLEOTIDE SEQUENCE [LARGE SCALE GENOMIC DNA]</scope>
    <source>
        <strain evidence="1 2">17J68-15</strain>
    </source>
</reference>
<keyword evidence="2" id="KW-1185">Reference proteome</keyword>
<dbReference type="AlphaFoldDB" id="A0A4V6P657"/>
<organism evidence="1 2">
    <name type="scientific">Flaviaesturariibacter aridisoli</name>
    <dbReference type="NCBI Taxonomy" id="2545761"/>
    <lineage>
        <taxon>Bacteria</taxon>
        <taxon>Pseudomonadati</taxon>
        <taxon>Bacteroidota</taxon>
        <taxon>Chitinophagia</taxon>
        <taxon>Chitinophagales</taxon>
        <taxon>Chitinophagaceae</taxon>
        <taxon>Flaviaestuariibacter</taxon>
    </lineage>
</organism>
<dbReference type="EMBL" id="SKFH01000030">
    <property type="protein sequence ID" value="TCZ68076.1"/>
    <property type="molecule type" value="Genomic_DNA"/>
</dbReference>
<accession>A0A4V6P657</accession>
<proteinExistence type="predicted"/>
<dbReference type="Proteomes" id="UP000295164">
    <property type="component" value="Unassembled WGS sequence"/>
</dbReference>
<protein>
    <submittedName>
        <fullName evidence="1">Uncharacterized protein</fullName>
    </submittedName>
</protein>
<comment type="caution">
    <text evidence="1">The sequence shown here is derived from an EMBL/GenBank/DDBJ whole genome shotgun (WGS) entry which is preliminary data.</text>
</comment>
<evidence type="ECO:0000313" key="1">
    <source>
        <dbReference type="EMBL" id="TCZ68076.1"/>
    </source>
</evidence>
<gene>
    <name evidence="1" type="ORF">E0486_14710</name>
</gene>